<comment type="caution">
    <text evidence="1">The sequence shown here is derived from an EMBL/GenBank/DDBJ whole genome shotgun (WGS) entry which is preliminary data.</text>
</comment>
<protein>
    <submittedName>
        <fullName evidence="1">Uncharacterized protein</fullName>
    </submittedName>
</protein>
<dbReference type="AlphaFoldDB" id="A0AAD2PWT3"/>
<reference evidence="1" key="1">
    <citation type="submission" date="2023-08" db="EMBL/GenBank/DDBJ databases">
        <authorList>
            <person name="Audoor S."/>
            <person name="Bilcke G."/>
        </authorList>
    </citation>
    <scope>NUCLEOTIDE SEQUENCE</scope>
</reference>
<name>A0AAD2PWT3_9STRA</name>
<accession>A0AAD2PWT3</accession>
<dbReference type="Proteomes" id="UP001295423">
    <property type="component" value="Unassembled WGS sequence"/>
</dbReference>
<proteinExistence type="predicted"/>
<evidence type="ECO:0000313" key="1">
    <source>
        <dbReference type="EMBL" id="CAJ1962497.1"/>
    </source>
</evidence>
<keyword evidence="2" id="KW-1185">Reference proteome</keyword>
<dbReference type="EMBL" id="CAKOGP040002106">
    <property type="protein sequence ID" value="CAJ1962497.1"/>
    <property type="molecule type" value="Genomic_DNA"/>
</dbReference>
<evidence type="ECO:0000313" key="2">
    <source>
        <dbReference type="Proteomes" id="UP001295423"/>
    </source>
</evidence>
<sequence>MPPAAAIVDCESVECIHDVGGIEVEHIALPGGRSRHTKITASPRDFIIEEERRRFAYLQSMTVGLTGMAYSFDSVDEIDEDSNEAKLIKSIAQRAIVAADDAPMPHETEARYLEVLDRHIEKTEPDLSSFAALEGDIDDVHPHKNRARVDEIMEHLIDSSCCQCSTSGPVHRPLRSALKSPKWSDPGMYHASATDNRSKLYSVTFQNVDIQEFSMTLGDHPAACSGPPVRLDWDVSLKFYEINLEEYENLRLPRRNRKELKLSLQQRHNILVKERGFSFEEVKGAWHDALEIRRQRKETLERGLALMKWDEVWESTCRKFTRLVDY</sequence>
<organism evidence="1 2">
    <name type="scientific">Cylindrotheca closterium</name>
    <dbReference type="NCBI Taxonomy" id="2856"/>
    <lineage>
        <taxon>Eukaryota</taxon>
        <taxon>Sar</taxon>
        <taxon>Stramenopiles</taxon>
        <taxon>Ochrophyta</taxon>
        <taxon>Bacillariophyta</taxon>
        <taxon>Bacillariophyceae</taxon>
        <taxon>Bacillariophycidae</taxon>
        <taxon>Bacillariales</taxon>
        <taxon>Bacillariaceae</taxon>
        <taxon>Cylindrotheca</taxon>
    </lineage>
</organism>
<gene>
    <name evidence="1" type="ORF">CYCCA115_LOCUS19716</name>
</gene>